<dbReference type="NCBIfam" id="TIGR01167">
    <property type="entry name" value="LPXTG_anchor"/>
    <property type="match status" value="1"/>
</dbReference>
<protein>
    <submittedName>
        <fullName evidence="3">Clumping factor B</fullName>
    </submittedName>
</protein>
<dbReference type="EMBL" id="JPEN01000074">
    <property type="protein sequence ID" value="KGM36856.1"/>
    <property type="molecule type" value="Genomic_DNA"/>
</dbReference>
<evidence type="ECO:0000256" key="2">
    <source>
        <dbReference type="SAM" id="SignalP"/>
    </source>
</evidence>
<feature type="chain" id="PRO_5001960972" evidence="2">
    <location>
        <begin position="29"/>
        <end position="282"/>
    </location>
</feature>
<feature type="compositionally biased region" description="Pro residues" evidence="1">
    <location>
        <begin position="132"/>
        <end position="170"/>
    </location>
</feature>
<sequence>MKKVAKYGITLLSVAVLAATTSAATVTADDVAGDNVSAVETVTPAKQTYSVGINHLDEHSRLAIVPPEEHENLPAGVYTYRPVEVPGYKYSGYYIVDGVDQRVYANEFVVDTNKLVEPDAGVSFFYEKFYPTPKPDPTPTPDLKPDPTPDPTPQLKPEPEPQPAPKPAPQPGDDNKGGQAKPDDNGKGDGKAENPADNQKPADKGTAKQPEGEKPADNSKAPDQSKKSETVKPKATEDKKEETKDKLPNTGEAVSSLGFLGVGLLSSLGLTKKRYKGRHERH</sequence>
<evidence type="ECO:0000313" key="4">
    <source>
        <dbReference type="Proteomes" id="UP000030019"/>
    </source>
</evidence>
<feature type="region of interest" description="Disordered" evidence="1">
    <location>
        <begin position="130"/>
        <end position="253"/>
    </location>
</feature>
<feature type="compositionally biased region" description="Basic and acidic residues" evidence="1">
    <location>
        <begin position="173"/>
        <end position="217"/>
    </location>
</feature>
<evidence type="ECO:0000256" key="1">
    <source>
        <dbReference type="SAM" id="MobiDB-lite"/>
    </source>
</evidence>
<reference evidence="3 4" key="1">
    <citation type="submission" date="2014-06" db="EMBL/GenBank/DDBJ databases">
        <authorList>
            <person name="Teng J.L."/>
            <person name="Huang Y."/>
            <person name="Tse H."/>
            <person name="Lau S.K."/>
            <person name="Woo P.C."/>
        </authorList>
    </citation>
    <scope>NUCLEOTIDE SEQUENCE [LARGE SCALE GENOMIC DNA]</scope>
    <source>
        <strain evidence="3 4">HKU4</strain>
    </source>
</reference>
<keyword evidence="2" id="KW-0732">Signal</keyword>
<proteinExistence type="predicted"/>
<comment type="caution">
    <text evidence="3">The sequence shown here is derived from an EMBL/GenBank/DDBJ whole genome shotgun (WGS) entry which is preliminary data.</text>
</comment>
<name>A0A0A0DDX3_9STRE</name>
<gene>
    <name evidence="3" type="ORF">SSIN_1371</name>
</gene>
<feature type="compositionally biased region" description="Basic and acidic residues" evidence="1">
    <location>
        <begin position="223"/>
        <end position="247"/>
    </location>
</feature>
<accession>A0A0A0DDX3</accession>
<dbReference type="STRING" id="176090.SSIN_1371"/>
<dbReference type="Proteomes" id="UP000030019">
    <property type="component" value="Unassembled WGS sequence"/>
</dbReference>
<dbReference type="RefSeq" id="WP_037617164.1">
    <property type="nucleotide sequence ID" value="NZ_JPEN01000074.1"/>
</dbReference>
<keyword evidence="4" id="KW-1185">Reference proteome</keyword>
<dbReference type="AlphaFoldDB" id="A0A0A0DDX3"/>
<evidence type="ECO:0000313" key="3">
    <source>
        <dbReference type="EMBL" id="KGM36856.1"/>
    </source>
</evidence>
<dbReference type="PATRIC" id="fig|176090.4.peg.1333"/>
<organism evidence="3 4">
    <name type="scientific">Streptococcus sinensis</name>
    <dbReference type="NCBI Taxonomy" id="176090"/>
    <lineage>
        <taxon>Bacteria</taxon>
        <taxon>Bacillati</taxon>
        <taxon>Bacillota</taxon>
        <taxon>Bacilli</taxon>
        <taxon>Lactobacillales</taxon>
        <taxon>Streptococcaceae</taxon>
        <taxon>Streptococcus</taxon>
    </lineage>
</organism>
<feature type="signal peptide" evidence="2">
    <location>
        <begin position="1"/>
        <end position="28"/>
    </location>
</feature>